<feature type="compositionally biased region" description="Basic and acidic residues" evidence="1">
    <location>
        <begin position="87"/>
        <end position="107"/>
    </location>
</feature>
<evidence type="ECO:0000256" key="1">
    <source>
        <dbReference type="SAM" id="MobiDB-lite"/>
    </source>
</evidence>
<reference evidence="3 4" key="1">
    <citation type="submission" date="2019-12" db="EMBL/GenBank/DDBJ databases">
        <authorList>
            <person name="Alioto T."/>
            <person name="Alioto T."/>
            <person name="Gomez Garrido J."/>
        </authorList>
    </citation>
    <scope>NUCLEOTIDE SEQUENCE [LARGE SCALE GENOMIC DNA]</scope>
</reference>
<dbReference type="PANTHER" id="PTHR35699">
    <property type="entry name" value="F2J10.10 PROTEIN"/>
    <property type="match status" value="1"/>
</dbReference>
<dbReference type="EMBL" id="CACTIH010005460">
    <property type="protein sequence ID" value="CAA2993923.1"/>
    <property type="molecule type" value="Genomic_DNA"/>
</dbReference>
<gene>
    <name evidence="3" type="ORF">OLEA9_A027686</name>
</gene>
<proteinExistence type="predicted"/>
<keyword evidence="2" id="KW-0472">Membrane</keyword>
<sequence length="257" mass="28829">MANLQLLKYSPSTLSISSQSSYQRKFSCFCSEFSTRLRYSRIVLHHRRSRVYCKTQQSETQSNGEEPPESLFMKELKRRGMTPTSLLEERNRSTDGDDQMKFKKEDGNLSSRNAARTYSEQNLFNQREQSMALNSEGLEGLIPRAKLLLTLGGTFFLAFWPLILITVASFAALYLVRNGVLTSIFRFPSLVRSVITFSPPSLASPGISTHFPKSCVRLALVGPLWPLIISSKLLPDLSSSRFLFNTAFGSVSAATAF</sequence>
<dbReference type="Gramene" id="OE9A027686T1">
    <property type="protein sequence ID" value="OE9A027686C1"/>
    <property type="gene ID" value="OE9A027686"/>
</dbReference>
<dbReference type="PANTHER" id="PTHR35699:SF1">
    <property type="entry name" value="F2J10.10 PROTEIN"/>
    <property type="match status" value="1"/>
</dbReference>
<name>A0A8S0SLR9_OLEEU</name>
<feature type="region of interest" description="Disordered" evidence="1">
    <location>
        <begin position="83"/>
        <end position="107"/>
    </location>
</feature>
<accession>A0A8S0SLR9</accession>
<dbReference type="AlphaFoldDB" id="A0A8S0SLR9"/>
<dbReference type="OrthoDB" id="2016911at2759"/>
<protein>
    <submittedName>
        <fullName evidence="3">Uncharacterized protein LOC111394655 isoform X1</fullName>
    </submittedName>
</protein>
<keyword evidence="2" id="KW-1133">Transmembrane helix</keyword>
<feature type="transmembrane region" description="Helical" evidence="2">
    <location>
        <begin position="147"/>
        <end position="176"/>
    </location>
</feature>
<evidence type="ECO:0000313" key="4">
    <source>
        <dbReference type="Proteomes" id="UP000594638"/>
    </source>
</evidence>
<keyword evidence="4" id="KW-1185">Reference proteome</keyword>
<organism evidence="3 4">
    <name type="scientific">Olea europaea subsp. europaea</name>
    <dbReference type="NCBI Taxonomy" id="158383"/>
    <lineage>
        <taxon>Eukaryota</taxon>
        <taxon>Viridiplantae</taxon>
        <taxon>Streptophyta</taxon>
        <taxon>Embryophyta</taxon>
        <taxon>Tracheophyta</taxon>
        <taxon>Spermatophyta</taxon>
        <taxon>Magnoliopsida</taxon>
        <taxon>eudicotyledons</taxon>
        <taxon>Gunneridae</taxon>
        <taxon>Pentapetalae</taxon>
        <taxon>asterids</taxon>
        <taxon>lamiids</taxon>
        <taxon>Lamiales</taxon>
        <taxon>Oleaceae</taxon>
        <taxon>Oleeae</taxon>
        <taxon>Olea</taxon>
    </lineage>
</organism>
<dbReference type="Proteomes" id="UP000594638">
    <property type="component" value="Unassembled WGS sequence"/>
</dbReference>
<keyword evidence="2" id="KW-0812">Transmembrane</keyword>
<comment type="caution">
    <text evidence="3">The sequence shown here is derived from an EMBL/GenBank/DDBJ whole genome shotgun (WGS) entry which is preliminary data.</text>
</comment>
<evidence type="ECO:0000256" key="2">
    <source>
        <dbReference type="SAM" id="Phobius"/>
    </source>
</evidence>
<evidence type="ECO:0000313" key="3">
    <source>
        <dbReference type="EMBL" id="CAA2993923.1"/>
    </source>
</evidence>